<gene>
    <name evidence="1" type="ORF">HGA15_30595</name>
</gene>
<evidence type="ECO:0000313" key="2">
    <source>
        <dbReference type="Proteomes" id="UP000570678"/>
    </source>
</evidence>
<name>A0A846YS82_9NOCA</name>
<dbReference type="RefSeq" id="WP_062979969.1">
    <property type="nucleotide sequence ID" value="NZ_JAAXOT010000022.1"/>
</dbReference>
<dbReference type="AlphaFoldDB" id="A0A846YS82"/>
<keyword evidence="2" id="KW-1185">Reference proteome</keyword>
<evidence type="ECO:0000313" key="1">
    <source>
        <dbReference type="EMBL" id="NKY60410.1"/>
    </source>
</evidence>
<organism evidence="1 2">
    <name type="scientific">Nocardia flavorosea</name>
    <dbReference type="NCBI Taxonomy" id="53429"/>
    <lineage>
        <taxon>Bacteria</taxon>
        <taxon>Bacillati</taxon>
        <taxon>Actinomycetota</taxon>
        <taxon>Actinomycetes</taxon>
        <taxon>Mycobacteriales</taxon>
        <taxon>Nocardiaceae</taxon>
        <taxon>Nocardia</taxon>
    </lineage>
</organism>
<reference evidence="1 2" key="1">
    <citation type="submission" date="2020-04" db="EMBL/GenBank/DDBJ databases">
        <title>MicrobeNet Type strains.</title>
        <authorList>
            <person name="Nicholson A.C."/>
        </authorList>
    </citation>
    <scope>NUCLEOTIDE SEQUENCE [LARGE SCALE GENOMIC DNA]</scope>
    <source>
        <strain evidence="1 2">JCM 3332</strain>
    </source>
</reference>
<dbReference type="EMBL" id="JAAXOT010000022">
    <property type="protein sequence ID" value="NKY60410.1"/>
    <property type="molecule type" value="Genomic_DNA"/>
</dbReference>
<accession>A0A846YS82</accession>
<proteinExistence type="predicted"/>
<protein>
    <submittedName>
        <fullName evidence="1">Uncharacterized protein</fullName>
    </submittedName>
</protein>
<dbReference type="Proteomes" id="UP000570678">
    <property type="component" value="Unassembled WGS sequence"/>
</dbReference>
<comment type="caution">
    <text evidence="1">The sequence shown here is derived from an EMBL/GenBank/DDBJ whole genome shotgun (WGS) entry which is preliminary data.</text>
</comment>
<sequence>MGEPSEGWQRDDIPDLIAALELVESFQAVTDHLATRGVQDPAKWGVERYERDAFGGWDWFTVDQHELNEVRAVMESIAA</sequence>